<dbReference type="GO" id="GO:0005524">
    <property type="term" value="F:ATP binding"/>
    <property type="evidence" value="ECO:0007669"/>
    <property type="project" value="UniProtKB-UniRule"/>
</dbReference>
<dbReference type="Proteomes" id="UP000460298">
    <property type="component" value="Unassembled WGS sequence"/>
</dbReference>
<dbReference type="NCBIfam" id="TIGR00409">
    <property type="entry name" value="proS_fam_II"/>
    <property type="match status" value="1"/>
</dbReference>
<keyword evidence="5 8" id="KW-0648">Protein biosynthesis</keyword>
<dbReference type="InterPro" id="IPR002316">
    <property type="entry name" value="Pro-tRNA-ligase_IIa"/>
</dbReference>
<dbReference type="Gene3D" id="3.90.960.10">
    <property type="entry name" value="YbaK/aminoacyl-tRNA synthetase-associated domain"/>
    <property type="match status" value="1"/>
</dbReference>
<dbReference type="Pfam" id="PF03129">
    <property type="entry name" value="HGTP_anticodon"/>
    <property type="match status" value="1"/>
</dbReference>
<feature type="domain" description="Aminoacyl-transfer RNA synthetases class-II family profile" evidence="9">
    <location>
        <begin position="31"/>
        <end position="476"/>
    </location>
</feature>
<evidence type="ECO:0000313" key="11">
    <source>
        <dbReference type="Proteomes" id="UP000460298"/>
    </source>
</evidence>
<dbReference type="PANTHER" id="PTHR42753:SF2">
    <property type="entry name" value="PROLINE--TRNA LIGASE"/>
    <property type="match status" value="1"/>
</dbReference>
<dbReference type="PANTHER" id="PTHR42753">
    <property type="entry name" value="MITOCHONDRIAL RIBOSOME PROTEIN L39/PROLYL-TRNA LIGASE FAMILY MEMBER"/>
    <property type="match status" value="1"/>
</dbReference>
<dbReference type="GO" id="GO:0005829">
    <property type="term" value="C:cytosol"/>
    <property type="evidence" value="ECO:0007669"/>
    <property type="project" value="TreeGrafter"/>
</dbReference>
<dbReference type="EC" id="6.1.1.15" evidence="8"/>
<dbReference type="InterPro" id="IPR033730">
    <property type="entry name" value="ProRS_core_prok"/>
</dbReference>
<evidence type="ECO:0000256" key="1">
    <source>
        <dbReference type="ARBA" id="ARBA00022490"/>
    </source>
</evidence>
<dbReference type="InterPro" id="IPR045864">
    <property type="entry name" value="aa-tRNA-synth_II/BPL/LPL"/>
</dbReference>
<proteinExistence type="inferred from homology"/>
<evidence type="ECO:0000259" key="9">
    <source>
        <dbReference type="PROSITE" id="PS50862"/>
    </source>
</evidence>
<dbReference type="SUPFAM" id="SSF52954">
    <property type="entry name" value="Class II aaRS ABD-related"/>
    <property type="match status" value="1"/>
</dbReference>
<comment type="function">
    <text evidence="8">Catalyzes the attachment of proline to tRNA(Pro) in a two-step reaction: proline is first activated by ATP to form Pro-AMP and then transferred to the acceptor end of tRNA(Pro). As ProRS can inadvertently accommodate and process non-cognate amino acids such as alanine and cysteine, to avoid such errors it has two additional distinct editing activities against alanine. One activity is designated as 'pretransfer' editing and involves the tRNA(Pro)-independent hydrolysis of activated Ala-AMP. The other activity is designated 'posttransfer' editing and involves deacylation of mischarged Ala-tRNA(Pro). The misacylated Cys-tRNA(Pro) is not edited by ProRS.</text>
</comment>
<dbReference type="InterPro" id="IPR036621">
    <property type="entry name" value="Anticodon-bd_dom_sf"/>
</dbReference>
<name>A0A833GY94_9LEPT</name>
<sequence length="593" mass="67466">MKGFLFATRREDPQDAQVDSHRLMVRAGLIEKLGAGLYHILPMGLRSLRKIERIVREEMDRTGAYEFELPVLVPATLWEKSGRWHVMGKEMFRLKDRHENWNVLGPTHEETFTELMSGLLKSYKDLPVNVYQIHTKFRDEIRPRFGVIRSREFIMKDAYSFHNDQDSLNATYDDMRLAYRRIFARAGLETIPVEADTGAMGGSGSEEFMVASHIGEETLLLSESGSYRSNQEKTPVLYEELKGEIADIAAADAKKRLKKIHTPNTKTIEELAVFLKTSTDTLLKTVLYRADYVDGKTETVMILIRGDRQLHEIKLKNHLGALEVAPAPNGDFDEIGSVAGFAGALNLKKDIRVLFDRSCATRSSWVTGANEVDHHLEGFHPVLVDEKWKDKLVDLSLAVAGDPSPDGDGKLRDVKGIEVGHIFKLGDKYTKSMNLTVLNDKQKPVHPLMGCYGIGLNRTMATVIEQNFDEKGIIWPISVAPFEFLLVDICKTDEEKSRVRELYRILRAEFDILWDDRDLRPGVKFNDAELIGFPVRITAGKTFFETGKLEVVIRQDNEKLEIDASVLVMELRKIREELYGRLPALPESPYEER</sequence>
<dbReference type="PRINTS" id="PR01046">
    <property type="entry name" value="TRNASYNTHPRO"/>
</dbReference>
<dbReference type="PROSITE" id="PS50862">
    <property type="entry name" value="AA_TRNA_LIGASE_II"/>
    <property type="match status" value="1"/>
</dbReference>
<dbReference type="InterPro" id="IPR050062">
    <property type="entry name" value="Pro-tRNA_synthetase"/>
</dbReference>
<dbReference type="GO" id="GO:0002161">
    <property type="term" value="F:aminoacyl-tRNA deacylase activity"/>
    <property type="evidence" value="ECO:0007669"/>
    <property type="project" value="InterPro"/>
</dbReference>
<dbReference type="EMBL" id="WBUI01000028">
    <property type="protein sequence ID" value="KAB2929629.1"/>
    <property type="molecule type" value="Genomic_DNA"/>
</dbReference>
<keyword evidence="4 8" id="KW-0067">ATP-binding</keyword>
<keyword evidence="6 8" id="KW-0030">Aminoacyl-tRNA synthetase</keyword>
<dbReference type="CDD" id="cd00779">
    <property type="entry name" value="ProRS_core_prok"/>
    <property type="match status" value="1"/>
</dbReference>
<evidence type="ECO:0000313" key="10">
    <source>
        <dbReference type="EMBL" id="KAB2929629.1"/>
    </source>
</evidence>
<dbReference type="Pfam" id="PF04073">
    <property type="entry name" value="tRNA_edit"/>
    <property type="match status" value="1"/>
</dbReference>
<dbReference type="InterPro" id="IPR002314">
    <property type="entry name" value="aa-tRNA-synt_IIb"/>
</dbReference>
<dbReference type="InterPro" id="IPR004500">
    <property type="entry name" value="Pro-tRNA-synth_IIa_bac-type"/>
</dbReference>
<dbReference type="Pfam" id="PF00587">
    <property type="entry name" value="tRNA-synt_2b"/>
    <property type="match status" value="1"/>
</dbReference>
<dbReference type="SUPFAM" id="SSF55681">
    <property type="entry name" value="Class II aaRS and biotin synthetases"/>
    <property type="match status" value="1"/>
</dbReference>
<dbReference type="InterPro" id="IPR036754">
    <property type="entry name" value="YbaK/aa-tRNA-synt-asso_dom_sf"/>
</dbReference>
<protein>
    <recommendedName>
        <fullName evidence="8">Proline--tRNA ligase</fullName>
        <ecNumber evidence="8">6.1.1.15</ecNumber>
    </recommendedName>
    <alternativeName>
        <fullName evidence="8">Prolyl-tRNA synthetase</fullName>
        <shortName evidence="8">ProRS</shortName>
    </alternativeName>
</protein>
<accession>A0A833GY94</accession>
<dbReference type="AlphaFoldDB" id="A0A833GY94"/>
<comment type="subcellular location">
    <subcellularLocation>
        <location evidence="8">Cytoplasm</location>
    </subcellularLocation>
</comment>
<evidence type="ECO:0000256" key="4">
    <source>
        <dbReference type="ARBA" id="ARBA00022840"/>
    </source>
</evidence>
<comment type="subunit">
    <text evidence="8">Homodimer.</text>
</comment>
<dbReference type="GO" id="GO:0006433">
    <property type="term" value="P:prolyl-tRNA aminoacylation"/>
    <property type="evidence" value="ECO:0007669"/>
    <property type="project" value="UniProtKB-UniRule"/>
</dbReference>
<dbReference type="Gene3D" id="3.40.50.800">
    <property type="entry name" value="Anticodon-binding domain"/>
    <property type="match status" value="1"/>
</dbReference>
<reference evidence="10 11" key="1">
    <citation type="submission" date="2019-10" db="EMBL/GenBank/DDBJ databases">
        <title>Extracellular Electron Transfer in a Candidatus Methanoperedens spp. Enrichment Culture.</title>
        <authorList>
            <person name="Berger S."/>
            <person name="Rangel Shaw D."/>
            <person name="Berben T."/>
            <person name="In 'T Zandt M."/>
            <person name="Frank J."/>
            <person name="Reimann J."/>
            <person name="Jetten M.S.M."/>
            <person name="Welte C.U."/>
        </authorList>
    </citation>
    <scope>NUCLEOTIDE SEQUENCE [LARGE SCALE GENOMIC DNA]</scope>
    <source>
        <strain evidence="10">SB12</strain>
    </source>
</reference>
<evidence type="ECO:0000256" key="6">
    <source>
        <dbReference type="ARBA" id="ARBA00023146"/>
    </source>
</evidence>
<evidence type="ECO:0000256" key="3">
    <source>
        <dbReference type="ARBA" id="ARBA00022741"/>
    </source>
</evidence>
<dbReference type="InterPro" id="IPR007214">
    <property type="entry name" value="YbaK/aa-tRNA-synth-assoc-dom"/>
</dbReference>
<keyword evidence="2 8" id="KW-0436">Ligase</keyword>
<dbReference type="InterPro" id="IPR023717">
    <property type="entry name" value="Pro-tRNA-Synthase_IIa_type1"/>
</dbReference>
<organism evidence="10 11">
    <name type="scientific">Leptonema illini</name>
    <dbReference type="NCBI Taxonomy" id="183"/>
    <lineage>
        <taxon>Bacteria</taxon>
        <taxon>Pseudomonadati</taxon>
        <taxon>Spirochaetota</taxon>
        <taxon>Spirochaetia</taxon>
        <taxon>Leptospirales</taxon>
        <taxon>Leptospiraceae</taxon>
        <taxon>Leptonema</taxon>
    </lineage>
</organism>
<dbReference type="CDD" id="cd04334">
    <property type="entry name" value="ProRS-INS"/>
    <property type="match status" value="1"/>
</dbReference>
<evidence type="ECO:0000256" key="8">
    <source>
        <dbReference type="HAMAP-Rule" id="MF_01569"/>
    </source>
</evidence>
<dbReference type="NCBIfam" id="NF006625">
    <property type="entry name" value="PRK09194.1"/>
    <property type="match status" value="1"/>
</dbReference>
<evidence type="ECO:0000256" key="2">
    <source>
        <dbReference type="ARBA" id="ARBA00022598"/>
    </source>
</evidence>
<dbReference type="InterPro" id="IPR004154">
    <property type="entry name" value="Anticodon-bd"/>
</dbReference>
<dbReference type="Gene3D" id="3.30.930.10">
    <property type="entry name" value="Bira Bifunctional Protein, Domain 2"/>
    <property type="match status" value="2"/>
</dbReference>
<dbReference type="GO" id="GO:0004827">
    <property type="term" value="F:proline-tRNA ligase activity"/>
    <property type="evidence" value="ECO:0007669"/>
    <property type="project" value="UniProtKB-UniRule"/>
</dbReference>
<keyword evidence="3 8" id="KW-0547">Nucleotide-binding</keyword>
<dbReference type="HAMAP" id="MF_01569">
    <property type="entry name" value="Pro_tRNA_synth_type1"/>
    <property type="match status" value="1"/>
</dbReference>
<evidence type="ECO:0000256" key="5">
    <source>
        <dbReference type="ARBA" id="ARBA00022917"/>
    </source>
</evidence>
<comment type="similarity">
    <text evidence="8">Belongs to the class-II aminoacyl-tRNA synthetase family. ProS type 1 subfamily.</text>
</comment>
<comment type="catalytic activity">
    <reaction evidence="7 8">
        <text>tRNA(Pro) + L-proline + ATP = L-prolyl-tRNA(Pro) + AMP + diphosphate</text>
        <dbReference type="Rhea" id="RHEA:14305"/>
        <dbReference type="Rhea" id="RHEA-COMP:9700"/>
        <dbReference type="Rhea" id="RHEA-COMP:9702"/>
        <dbReference type="ChEBI" id="CHEBI:30616"/>
        <dbReference type="ChEBI" id="CHEBI:33019"/>
        <dbReference type="ChEBI" id="CHEBI:60039"/>
        <dbReference type="ChEBI" id="CHEBI:78442"/>
        <dbReference type="ChEBI" id="CHEBI:78532"/>
        <dbReference type="ChEBI" id="CHEBI:456215"/>
        <dbReference type="EC" id="6.1.1.15"/>
    </reaction>
</comment>
<comment type="domain">
    <text evidence="8">Consists of three domains: the N-terminal catalytic domain, the editing domain and the C-terminal anticodon-binding domain.</text>
</comment>
<dbReference type="InterPro" id="IPR006195">
    <property type="entry name" value="aa-tRNA-synth_II"/>
</dbReference>
<keyword evidence="1 8" id="KW-0963">Cytoplasm</keyword>
<dbReference type="SUPFAM" id="SSF55826">
    <property type="entry name" value="YbaK/ProRS associated domain"/>
    <property type="match status" value="1"/>
</dbReference>
<gene>
    <name evidence="8" type="primary">proS</name>
    <name evidence="10" type="ORF">F9K24_19170</name>
</gene>
<evidence type="ECO:0000256" key="7">
    <source>
        <dbReference type="ARBA" id="ARBA00047671"/>
    </source>
</evidence>
<comment type="caution">
    <text evidence="10">The sequence shown here is derived from an EMBL/GenBank/DDBJ whole genome shotgun (WGS) entry which is preliminary data.</text>
</comment>